<name>A0A9Q0BFT8_9HYPO</name>
<dbReference type="FunFam" id="3.30.1330.40:FF:000001">
    <property type="entry name" value="L-PSP family endoribonuclease"/>
    <property type="match status" value="1"/>
</dbReference>
<sequence length="706" mass="78104">MTPKAAGARPGVSSQGMVVNGLVYTSGAIGKSPDTEDFVKGPIEQRTHQCIANLKAILEAAGSSLDDVIEVNVYITDMDDFDRVNAVYKLYWGSIKPVRTCVGVKSLPGYTDVEINHLRHRLRKTSFNSTRWLVHVTLPKGQGHDLRMLASDKVTCSFTSIERKLYSEAYVKGLVETVKRYEQRIKQLESGELSRAAEGSEDSIKGDTPASNQTSVSLTSQAPSQPTIPPSPTKPSGAGTPIEQASGPAFESRVRSLFHLKRDHDFHQNAAKNREALGGQENTGWFPDIDLVVETTPLAIVPDEEESRRLLDLFLSYHGTIQHFMDPRAFSDSLGLFFQSAESRQIQESSLWYTQYLLVIAMGKLMDQDTASQGDMPGAPYFSEAMRRLPAVHRLGRCGVLAVEILCLATAYLKWCNRRHDAYLFALNVNVRLAHTTGEIMGSVSESELVPKIQSILQSLHDIEKSIPQKYALDFESSELELSRTSATLYLILFQAVVLCIRPVYLQRIKAKVEAIPEGQLAPEVQALSESCTKAATRSIRILAALERQGQLARFGFFDLDAAFWSAFILVMNGFVENTPHPATELAEAGKLLSYLAQGGNKTALQRLEDIMHLSEYVWDAEVTKDTWQGIDQNAQKPYTGVGFSFYQMEEELDLQFFDFGMDIDETLNPAAPGPYPSLGGAGISSLGVDSLNWAQFEELLATRPA</sequence>
<dbReference type="GO" id="GO:0005829">
    <property type="term" value="C:cytosol"/>
    <property type="evidence" value="ECO:0007669"/>
    <property type="project" value="TreeGrafter"/>
</dbReference>
<dbReference type="AlphaFoldDB" id="A0A9Q0BFT8"/>
<dbReference type="CDD" id="cd12148">
    <property type="entry name" value="fungal_TF_MHR"/>
    <property type="match status" value="1"/>
</dbReference>
<dbReference type="CDD" id="cd00448">
    <property type="entry name" value="YjgF_YER057c_UK114_family"/>
    <property type="match status" value="1"/>
</dbReference>
<gene>
    <name evidence="3" type="ORF">J7T54_003657</name>
</gene>
<dbReference type="InterPro" id="IPR035959">
    <property type="entry name" value="RutC-like_sf"/>
</dbReference>
<reference evidence="3" key="1">
    <citation type="journal article" date="2021" name="J Fungi (Basel)">
        <title>Genomic and Metabolomic Analyses of the Marine Fungus Emericellopsis cladophorae: Insights into Saltwater Adaptability Mechanisms and Its Biosynthetic Potential.</title>
        <authorList>
            <person name="Goncalves M.F.M."/>
            <person name="Hilario S."/>
            <person name="Van de Peer Y."/>
            <person name="Esteves A.C."/>
            <person name="Alves A."/>
        </authorList>
    </citation>
    <scope>NUCLEOTIDE SEQUENCE</scope>
    <source>
        <strain evidence="3">MUM 19.33</strain>
    </source>
</reference>
<evidence type="ECO:0000313" key="3">
    <source>
        <dbReference type="EMBL" id="KAI6782644.1"/>
    </source>
</evidence>
<dbReference type="Proteomes" id="UP001055219">
    <property type="component" value="Unassembled WGS sequence"/>
</dbReference>
<dbReference type="OrthoDB" id="3266505at2759"/>
<dbReference type="GO" id="GO:0005739">
    <property type="term" value="C:mitochondrion"/>
    <property type="evidence" value="ECO:0007669"/>
    <property type="project" value="UniProtKB-ARBA"/>
</dbReference>
<dbReference type="RefSeq" id="XP_051363500.1">
    <property type="nucleotide sequence ID" value="XM_051505162.1"/>
</dbReference>
<protein>
    <submittedName>
        <fullName evidence="3">Uncharacterized protein</fullName>
    </submittedName>
</protein>
<dbReference type="SUPFAM" id="SSF55298">
    <property type="entry name" value="YjgF-like"/>
    <property type="match status" value="1"/>
</dbReference>
<dbReference type="Gene3D" id="3.30.1330.40">
    <property type="entry name" value="RutC-like"/>
    <property type="match status" value="1"/>
</dbReference>
<reference evidence="3" key="2">
    <citation type="submission" date="2022-07" db="EMBL/GenBank/DDBJ databases">
        <authorList>
            <person name="Goncalves M.F.M."/>
            <person name="Hilario S."/>
            <person name="Van De Peer Y."/>
            <person name="Esteves A.C."/>
            <person name="Alves A."/>
        </authorList>
    </citation>
    <scope>NUCLEOTIDE SEQUENCE</scope>
    <source>
        <strain evidence="3">MUM 19.33</strain>
    </source>
</reference>
<evidence type="ECO:0000256" key="1">
    <source>
        <dbReference type="ARBA" id="ARBA00010552"/>
    </source>
</evidence>
<feature type="region of interest" description="Disordered" evidence="2">
    <location>
        <begin position="192"/>
        <end position="245"/>
    </location>
</feature>
<dbReference type="InterPro" id="IPR006175">
    <property type="entry name" value="YjgF/YER057c/UK114"/>
</dbReference>
<dbReference type="NCBIfam" id="TIGR00004">
    <property type="entry name" value="Rid family detoxifying hydrolase"/>
    <property type="match status" value="1"/>
</dbReference>
<dbReference type="GO" id="GO:0019239">
    <property type="term" value="F:deaminase activity"/>
    <property type="evidence" value="ECO:0007669"/>
    <property type="project" value="TreeGrafter"/>
</dbReference>
<dbReference type="Pfam" id="PF01042">
    <property type="entry name" value="Ribonuc_L-PSP"/>
    <property type="match status" value="1"/>
</dbReference>
<evidence type="ECO:0000313" key="4">
    <source>
        <dbReference type="Proteomes" id="UP001055219"/>
    </source>
</evidence>
<keyword evidence="4" id="KW-1185">Reference proteome</keyword>
<dbReference type="GeneID" id="75830154"/>
<evidence type="ECO:0000256" key="2">
    <source>
        <dbReference type="SAM" id="MobiDB-lite"/>
    </source>
</evidence>
<comment type="caution">
    <text evidence="3">The sequence shown here is derived from an EMBL/GenBank/DDBJ whole genome shotgun (WGS) entry which is preliminary data.</text>
</comment>
<organism evidence="3 4">
    <name type="scientific">Emericellopsis cladophorae</name>
    <dbReference type="NCBI Taxonomy" id="2686198"/>
    <lineage>
        <taxon>Eukaryota</taxon>
        <taxon>Fungi</taxon>
        <taxon>Dikarya</taxon>
        <taxon>Ascomycota</taxon>
        <taxon>Pezizomycotina</taxon>
        <taxon>Sordariomycetes</taxon>
        <taxon>Hypocreomycetidae</taxon>
        <taxon>Hypocreales</taxon>
        <taxon>Bionectriaceae</taxon>
        <taxon>Emericellopsis</taxon>
    </lineage>
</organism>
<dbReference type="PANTHER" id="PTHR11803:SF22">
    <property type="entry name" value="ENDORIBONUCLEASE FAMILY PROTEIN BRT1, PUTATIVE (AFU_ORTHOLOGUE AFUA_5G03780)-RELATED"/>
    <property type="match status" value="1"/>
</dbReference>
<feature type="compositionally biased region" description="Polar residues" evidence="2">
    <location>
        <begin position="209"/>
        <end position="225"/>
    </location>
</feature>
<dbReference type="InterPro" id="IPR006056">
    <property type="entry name" value="RidA"/>
</dbReference>
<dbReference type="PANTHER" id="PTHR11803">
    <property type="entry name" value="2-IMINOBUTANOATE/2-IMINOPROPANOATE DEAMINASE RIDA"/>
    <property type="match status" value="1"/>
</dbReference>
<proteinExistence type="inferred from homology"/>
<comment type="similarity">
    <text evidence="1">Belongs to the RutC family.</text>
</comment>
<accession>A0A9Q0BFT8</accession>
<dbReference type="EMBL" id="JAGIXG020000012">
    <property type="protein sequence ID" value="KAI6782644.1"/>
    <property type="molecule type" value="Genomic_DNA"/>
</dbReference>